<dbReference type="Proteomes" id="UP001529510">
    <property type="component" value="Unassembled WGS sequence"/>
</dbReference>
<dbReference type="InterPro" id="IPR048395">
    <property type="entry name" value="Glyco_hydro_31_C"/>
</dbReference>
<comment type="caution">
    <text evidence="2">The sequence shown here is derived from an EMBL/GenBank/DDBJ whole genome shotgun (WGS) entry which is preliminary data.</text>
</comment>
<dbReference type="EMBL" id="JAMKFB020000025">
    <property type="protein sequence ID" value="KAL0154721.1"/>
    <property type="molecule type" value="Genomic_DNA"/>
</dbReference>
<dbReference type="InterPro" id="IPR050985">
    <property type="entry name" value="Alpha-glycosidase_related"/>
</dbReference>
<organism evidence="2 3">
    <name type="scientific">Cirrhinus mrigala</name>
    <name type="common">Mrigala</name>
    <dbReference type="NCBI Taxonomy" id="683832"/>
    <lineage>
        <taxon>Eukaryota</taxon>
        <taxon>Metazoa</taxon>
        <taxon>Chordata</taxon>
        <taxon>Craniata</taxon>
        <taxon>Vertebrata</taxon>
        <taxon>Euteleostomi</taxon>
        <taxon>Actinopterygii</taxon>
        <taxon>Neopterygii</taxon>
        <taxon>Teleostei</taxon>
        <taxon>Ostariophysi</taxon>
        <taxon>Cypriniformes</taxon>
        <taxon>Cyprinidae</taxon>
        <taxon>Labeoninae</taxon>
        <taxon>Labeonini</taxon>
        <taxon>Cirrhinus</taxon>
    </lineage>
</organism>
<dbReference type="PANTHER" id="PTHR43053">
    <property type="entry name" value="GLYCOSIDASE FAMILY 31"/>
    <property type="match status" value="1"/>
</dbReference>
<feature type="non-terminal residue" evidence="2">
    <location>
        <position position="60"/>
    </location>
</feature>
<feature type="non-terminal residue" evidence="2">
    <location>
        <position position="1"/>
    </location>
</feature>
<evidence type="ECO:0000313" key="2">
    <source>
        <dbReference type="EMBL" id="KAL0154721.1"/>
    </source>
</evidence>
<accession>A0ABD0N0F0</accession>
<proteinExistence type="predicted"/>
<sequence>VLNLTRFYLAKHHDFVVPLILKYAEEWQDTGNPIYRPLWWLSPNDPITFTIDDEFLIGNE</sequence>
<name>A0ABD0N0F0_CIRMR</name>
<dbReference type="Pfam" id="PF21365">
    <property type="entry name" value="Glyco_hydro_31_3rd"/>
    <property type="match status" value="1"/>
</dbReference>
<gene>
    <name evidence="2" type="ORF">M9458_048984</name>
</gene>
<evidence type="ECO:0000313" key="3">
    <source>
        <dbReference type="Proteomes" id="UP001529510"/>
    </source>
</evidence>
<dbReference type="PANTHER" id="PTHR43053:SF6">
    <property type="entry name" value="SITS-BINDING PROTEIN"/>
    <property type="match status" value="1"/>
</dbReference>
<evidence type="ECO:0000259" key="1">
    <source>
        <dbReference type="Pfam" id="PF21365"/>
    </source>
</evidence>
<dbReference type="Gene3D" id="3.20.20.80">
    <property type="entry name" value="Glycosidases"/>
    <property type="match status" value="1"/>
</dbReference>
<protein>
    <recommendedName>
        <fullName evidence="1">Glycosyl hydrolase family 31 C-terminal domain-containing protein</fullName>
    </recommendedName>
</protein>
<feature type="domain" description="Glycosyl hydrolase family 31 C-terminal" evidence="1">
    <location>
        <begin position="31"/>
        <end position="59"/>
    </location>
</feature>
<dbReference type="SUPFAM" id="SSF51011">
    <property type="entry name" value="Glycosyl hydrolase domain"/>
    <property type="match status" value="1"/>
</dbReference>
<keyword evidence="3" id="KW-1185">Reference proteome</keyword>
<dbReference type="AlphaFoldDB" id="A0ABD0N0F0"/>
<reference evidence="2 3" key="1">
    <citation type="submission" date="2024-05" db="EMBL/GenBank/DDBJ databases">
        <title>Genome sequencing and assembly of Indian major carp, Cirrhinus mrigala (Hamilton, 1822).</title>
        <authorList>
            <person name="Mohindra V."/>
            <person name="Chowdhury L.M."/>
            <person name="Lal K."/>
            <person name="Jena J.K."/>
        </authorList>
    </citation>
    <scope>NUCLEOTIDE SEQUENCE [LARGE SCALE GENOMIC DNA]</scope>
    <source>
        <strain evidence="2">CM1030</strain>
        <tissue evidence="2">Blood</tissue>
    </source>
</reference>